<dbReference type="PROSITE" id="PS51670">
    <property type="entry name" value="SHKT"/>
    <property type="match status" value="2"/>
</dbReference>
<protein>
    <submittedName>
        <fullName evidence="4">ShKT domain-containing protein</fullName>
    </submittedName>
</protein>
<evidence type="ECO:0000259" key="2">
    <source>
        <dbReference type="PROSITE" id="PS51670"/>
    </source>
</evidence>
<sequence length="136" mass="15911">MKPYCDLPSYSDIMNRECPQTCNKCENKEETEVEEEEENITSELTSIEPIITSTTESSSLCYEDEETQCEILIEYCKNHAYETVMKTKCPITCGFCEAPMTTRKSLKGIRKTKNKKDRLIDKYVDEFLSYFEDYDL</sequence>
<dbReference type="PANTHER" id="PTHR21724">
    <property type="entry name" value="SHKT DOMAIN-CONTAINING PROTEIN"/>
    <property type="match status" value="1"/>
</dbReference>
<dbReference type="InterPro" id="IPR003582">
    <property type="entry name" value="ShKT_dom"/>
</dbReference>
<evidence type="ECO:0000256" key="1">
    <source>
        <dbReference type="PROSITE-ProRule" id="PRU01005"/>
    </source>
</evidence>
<organism evidence="3 4">
    <name type="scientific">Parastrongyloides trichosuri</name>
    <name type="common">Possum-specific nematode worm</name>
    <dbReference type="NCBI Taxonomy" id="131310"/>
    <lineage>
        <taxon>Eukaryota</taxon>
        <taxon>Metazoa</taxon>
        <taxon>Ecdysozoa</taxon>
        <taxon>Nematoda</taxon>
        <taxon>Chromadorea</taxon>
        <taxon>Rhabditida</taxon>
        <taxon>Tylenchina</taxon>
        <taxon>Panagrolaimomorpha</taxon>
        <taxon>Strongyloidoidea</taxon>
        <taxon>Strongyloididae</taxon>
        <taxon>Parastrongyloides</taxon>
    </lineage>
</organism>
<feature type="domain" description="ShKT" evidence="2">
    <location>
        <begin position="60"/>
        <end position="96"/>
    </location>
</feature>
<feature type="domain" description="ShKT" evidence="2">
    <location>
        <begin position="1"/>
        <end position="25"/>
    </location>
</feature>
<evidence type="ECO:0000313" key="4">
    <source>
        <dbReference type="WBParaSite" id="PTRK_0000382400.1"/>
    </source>
</evidence>
<evidence type="ECO:0000313" key="3">
    <source>
        <dbReference type="Proteomes" id="UP000038045"/>
    </source>
</evidence>
<dbReference type="PANTHER" id="PTHR21724:SF109">
    <property type="entry name" value="SHKT DOMAIN-CONTAINING PROTEIN"/>
    <property type="match status" value="1"/>
</dbReference>
<dbReference type="Pfam" id="PF01549">
    <property type="entry name" value="ShK"/>
    <property type="match status" value="2"/>
</dbReference>
<dbReference type="WBParaSite" id="PTRK_0000382400.1">
    <property type="protein sequence ID" value="PTRK_0000382400.1"/>
    <property type="gene ID" value="PTRK_0000382400"/>
</dbReference>
<dbReference type="AlphaFoldDB" id="A0A0N4Z933"/>
<dbReference type="Proteomes" id="UP000038045">
    <property type="component" value="Unplaced"/>
</dbReference>
<proteinExistence type="predicted"/>
<name>A0A0N4Z933_PARTI</name>
<keyword evidence="3" id="KW-1185">Reference proteome</keyword>
<dbReference type="SMART" id="SM00254">
    <property type="entry name" value="ShKT"/>
    <property type="match status" value="1"/>
</dbReference>
<comment type="caution">
    <text evidence="1">Lacks conserved residue(s) required for the propagation of feature annotation.</text>
</comment>
<reference evidence="4" key="1">
    <citation type="submission" date="2017-02" db="UniProtKB">
        <authorList>
            <consortium name="WormBaseParasite"/>
        </authorList>
    </citation>
    <scope>IDENTIFICATION</scope>
</reference>
<accession>A0A0N4Z933</accession>
<dbReference type="Gene3D" id="1.10.10.1940">
    <property type="match status" value="1"/>
</dbReference>